<organism evidence="3">
    <name type="scientific">uncultured Caudovirales phage</name>
    <dbReference type="NCBI Taxonomy" id="2100421"/>
    <lineage>
        <taxon>Viruses</taxon>
        <taxon>Duplodnaviria</taxon>
        <taxon>Heunggongvirae</taxon>
        <taxon>Uroviricota</taxon>
        <taxon>Caudoviricetes</taxon>
        <taxon>Peduoviridae</taxon>
        <taxon>Maltschvirus</taxon>
        <taxon>Maltschvirus maltsch</taxon>
    </lineage>
</organism>
<protein>
    <submittedName>
        <fullName evidence="3">Uncharacterized protein</fullName>
    </submittedName>
</protein>
<feature type="region of interest" description="Disordered" evidence="1">
    <location>
        <begin position="1"/>
        <end position="41"/>
    </location>
</feature>
<reference evidence="3" key="1">
    <citation type="submission" date="2020-04" db="EMBL/GenBank/DDBJ databases">
        <authorList>
            <person name="Chiriac C."/>
            <person name="Salcher M."/>
            <person name="Ghai R."/>
            <person name="Kavagutti S V."/>
        </authorList>
    </citation>
    <scope>NUCLEOTIDE SEQUENCE</scope>
</reference>
<sequence>MSDHAPLSPSARHRWGNCPGSVREGAKYPEPPPGPAAIDGTHSHKLLEHCIKANLGDPMDMVGITMKDDDGEFVVDKERAQRVKVAVDYVIQQVAAVGGAAAVHAEMRVDPAPLVGRNDMGGTVDIQIRSSAELEIIDYKDGMNPVDAEGNEQLRQYAVGVMAGLVRGPITFDRVRMTIIQPKLALKGLPAISTCVVPVSEIVHEVDVLVQQGKATDDPNAPLVPGDKQCRYCRATGCAARAGQSLQAAGVSFPAMGAAQQVANQDTGQMTDERLREILEAAPLMRQTIEAAEAEAQRRMDAGHSIPGLKLVYGRGSQVWNMDDEKVAEKLQGMGVPKAAVYVTKVVSPAQAKKITWTNRKGENKGLTERQLKTLETEYITKLAGKLTVAPESDPRPAVVRDAAPLFSAVQPPVEQPALPSWLS</sequence>
<gene>
    <name evidence="4" type="ORF">UFOVP1449_32</name>
    <name evidence="2" type="ORF">UFOVP400_30</name>
    <name evidence="3" type="ORF">UFOVP669_39</name>
</gene>
<proteinExistence type="predicted"/>
<dbReference type="EMBL" id="LR797399">
    <property type="protein sequence ID" value="CAB4213487.1"/>
    <property type="molecule type" value="Genomic_DNA"/>
</dbReference>
<evidence type="ECO:0000313" key="3">
    <source>
        <dbReference type="EMBL" id="CAB4156032.1"/>
    </source>
</evidence>
<dbReference type="Pfam" id="PF10926">
    <property type="entry name" value="DUF2800"/>
    <property type="match status" value="1"/>
</dbReference>
<evidence type="ECO:0000256" key="1">
    <source>
        <dbReference type="SAM" id="MobiDB-lite"/>
    </source>
</evidence>
<dbReference type="EMBL" id="LR796370">
    <property type="protein sequence ID" value="CAB4140500.1"/>
    <property type="molecule type" value="Genomic_DNA"/>
</dbReference>
<evidence type="ECO:0000313" key="2">
    <source>
        <dbReference type="EMBL" id="CAB4140500.1"/>
    </source>
</evidence>
<evidence type="ECO:0000313" key="4">
    <source>
        <dbReference type="EMBL" id="CAB4213487.1"/>
    </source>
</evidence>
<name>A0A6J5NBM8_9CAUD</name>
<dbReference type="InterPro" id="IPR021229">
    <property type="entry name" value="DUF2800"/>
</dbReference>
<dbReference type="EMBL" id="LR796626">
    <property type="protein sequence ID" value="CAB4156032.1"/>
    <property type="molecule type" value="Genomic_DNA"/>
</dbReference>
<accession>A0A6J5NBM8</accession>